<dbReference type="Pfam" id="PF13305">
    <property type="entry name" value="TetR_C_33"/>
    <property type="match status" value="1"/>
</dbReference>
<evidence type="ECO:0000256" key="2">
    <source>
        <dbReference type="ARBA" id="ARBA00023163"/>
    </source>
</evidence>
<evidence type="ECO:0000313" key="5">
    <source>
        <dbReference type="EMBL" id="HIU34744.1"/>
    </source>
</evidence>
<keyword evidence="3" id="KW-0812">Transmembrane</keyword>
<keyword evidence="2" id="KW-0804">Transcription</keyword>
<name>A0A9D1IEX6_9FIRM</name>
<feature type="domain" description="HTH-type transcriptional regulator MT1864/Rv1816-like C-terminal" evidence="4">
    <location>
        <begin position="84"/>
        <end position="164"/>
    </location>
</feature>
<dbReference type="Gene3D" id="1.10.357.10">
    <property type="entry name" value="Tetracycline Repressor, domain 2"/>
    <property type="match status" value="1"/>
</dbReference>
<dbReference type="SUPFAM" id="SSF46689">
    <property type="entry name" value="Homeodomain-like"/>
    <property type="match status" value="1"/>
</dbReference>
<reference evidence="5" key="1">
    <citation type="submission" date="2020-10" db="EMBL/GenBank/DDBJ databases">
        <authorList>
            <person name="Gilroy R."/>
        </authorList>
    </citation>
    <scope>NUCLEOTIDE SEQUENCE</scope>
    <source>
        <strain evidence="5">ChiHcec3-11533</strain>
    </source>
</reference>
<keyword evidence="3" id="KW-1133">Transmembrane helix</keyword>
<dbReference type="Proteomes" id="UP000824072">
    <property type="component" value="Unassembled WGS sequence"/>
</dbReference>
<proteinExistence type="predicted"/>
<organism evidence="5 6">
    <name type="scientific">Candidatus Pullichristensenella excrementigallinarum</name>
    <dbReference type="NCBI Taxonomy" id="2840907"/>
    <lineage>
        <taxon>Bacteria</taxon>
        <taxon>Bacillati</taxon>
        <taxon>Bacillota</taxon>
        <taxon>Clostridia</taxon>
        <taxon>Candidatus Pullichristensenella</taxon>
    </lineage>
</organism>
<dbReference type="SUPFAM" id="SSF48498">
    <property type="entry name" value="Tetracyclin repressor-like, C-terminal domain"/>
    <property type="match status" value="1"/>
</dbReference>
<evidence type="ECO:0000259" key="4">
    <source>
        <dbReference type="Pfam" id="PF13305"/>
    </source>
</evidence>
<keyword evidence="1" id="KW-0805">Transcription regulation</keyword>
<gene>
    <name evidence="5" type="ORF">IAB02_09290</name>
</gene>
<accession>A0A9D1IEX6</accession>
<sequence length="203" mass="23331">MPPKAKFAREEIVRAALEIVRKKGPKGLTARALGVELGSSTRPIFTVFQSMEEVEQEAFKAADALYESRLKEEMSKGEYPPYKASGMGYIRFAREEGELFKWLFMRDRSQEKIDTQEKQLKPILDLLQKNMGLEAERAYRFHMEMWIFVHGIATMIVTGYLNWDMKIVSGVLTDAYCGLRSRYLEEGKRDAGNSDGEADKEIR</sequence>
<evidence type="ECO:0000256" key="3">
    <source>
        <dbReference type="SAM" id="Phobius"/>
    </source>
</evidence>
<dbReference type="InterPro" id="IPR036271">
    <property type="entry name" value="Tet_transcr_reg_TetR-rel_C_sf"/>
</dbReference>
<dbReference type="AlphaFoldDB" id="A0A9D1IEX6"/>
<keyword evidence="3" id="KW-0472">Membrane</keyword>
<protein>
    <submittedName>
        <fullName evidence="5">TetR/AcrR family transcriptional regulator</fullName>
    </submittedName>
</protein>
<dbReference type="InterPro" id="IPR025996">
    <property type="entry name" value="MT1864/Rv1816-like_C"/>
</dbReference>
<reference evidence="5" key="2">
    <citation type="journal article" date="2021" name="PeerJ">
        <title>Extensive microbial diversity within the chicken gut microbiome revealed by metagenomics and culture.</title>
        <authorList>
            <person name="Gilroy R."/>
            <person name="Ravi A."/>
            <person name="Getino M."/>
            <person name="Pursley I."/>
            <person name="Horton D.L."/>
            <person name="Alikhan N.F."/>
            <person name="Baker D."/>
            <person name="Gharbi K."/>
            <person name="Hall N."/>
            <person name="Watson M."/>
            <person name="Adriaenssens E.M."/>
            <person name="Foster-Nyarko E."/>
            <person name="Jarju S."/>
            <person name="Secka A."/>
            <person name="Antonio M."/>
            <person name="Oren A."/>
            <person name="Chaudhuri R.R."/>
            <person name="La Ragione R."/>
            <person name="Hildebrand F."/>
            <person name="Pallen M.J."/>
        </authorList>
    </citation>
    <scope>NUCLEOTIDE SEQUENCE</scope>
    <source>
        <strain evidence="5">ChiHcec3-11533</strain>
    </source>
</reference>
<dbReference type="EMBL" id="DVMU01000201">
    <property type="protein sequence ID" value="HIU34744.1"/>
    <property type="molecule type" value="Genomic_DNA"/>
</dbReference>
<evidence type="ECO:0000313" key="6">
    <source>
        <dbReference type="Proteomes" id="UP000824072"/>
    </source>
</evidence>
<feature type="transmembrane region" description="Helical" evidence="3">
    <location>
        <begin position="145"/>
        <end position="163"/>
    </location>
</feature>
<evidence type="ECO:0000256" key="1">
    <source>
        <dbReference type="ARBA" id="ARBA00023015"/>
    </source>
</evidence>
<dbReference type="InterPro" id="IPR009057">
    <property type="entry name" value="Homeodomain-like_sf"/>
</dbReference>
<comment type="caution">
    <text evidence="5">The sequence shown here is derived from an EMBL/GenBank/DDBJ whole genome shotgun (WGS) entry which is preliminary data.</text>
</comment>